<keyword evidence="8" id="KW-0547">Nucleotide-binding</keyword>
<evidence type="ECO:0000256" key="6">
    <source>
        <dbReference type="ARBA" id="ARBA00023157"/>
    </source>
</evidence>
<keyword evidence="8" id="KW-0520">NAD</keyword>
<reference evidence="13 14" key="1">
    <citation type="submission" date="2019-02" db="EMBL/GenBank/DDBJ databases">
        <title>Pedobacter sp. nov., a novel speices isolated from soil of pinguins habitat in Antarcitica.</title>
        <authorList>
            <person name="He R.-H."/>
        </authorList>
    </citation>
    <scope>NUCLEOTIDE SEQUENCE [LARGE SCALE GENOMIC DNA]</scope>
    <source>
        <strain evidence="13 14">E01020</strain>
    </source>
</reference>
<keyword evidence="2 10" id="KW-0285">Flavoprotein</keyword>
<evidence type="ECO:0000256" key="1">
    <source>
        <dbReference type="ARBA" id="ARBA00007532"/>
    </source>
</evidence>
<dbReference type="PRINTS" id="PR00411">
    <property type="entry name" value="PNDRDTASEI"/>
</dbReference>
<feature type="disulfide bond" description="Redox-active" evidence="9">
    <location>
        <begin position="45"/>
        <end position="50"/>
    </location>
</feature>
<comment type="similarity">
    <text evidence="1 10">Belongs to the class-I pyridine nucleotide-disulfide oxidoreductase family.</text>
</comment>
<dbReference type="EMBL" id="SJCY01000019">
    <property type="protein sequence ID" value="TDG34830.1"/>
    <property type="molecule type" value="Genomic_DNA"/>
</dbReference>
<evidence type="ECO:0000256" key="2">
    <source>
        <dbReference type="ARBA" id="ARBA00022630"/>
    </source>
</evidence>
<comment type="caution">
    <text evidence="13">The sequence shown here is derived from an EMBL/GenBank/DDBJ whole genome shotgun (WGS) entry which is preliminary data.</text>
</comment>
<proteinExistence type="inferred from homology"/>
<protein>
    <submittedName>
        <fullName evidence="13">FAD-binding protein</fullName>
    </submittedName>
</protein>
<evidence type="ECO:0000256" key="7">
    <source>
        <dbReference type="ARBA" id="ARBA00023284"/>
    </source>
</evidence>
<dbReference type="RefSeq" id="WP_133263850.1">
    <property type="nucleotide sequence ID" value="NZ_SJCY01000019.1"/>
</dbReference>
<keyword evidence="3 8" id="KW-0274">FAD</keyword>
<keyword evidence="7 10" id="KW-0676">Redox-active center</keyword>
<feature type="binding site" evidence="8">
    <location>
        <position position="54"/>
    </location>
    <ligand>
        <name>FAD</name>
        <dbReference type="ChEBI" id="CHEBI:57692"/>
    </ligand>
</feature>
<evidence type="ECO:0000256" key="3">
    <source>
        <dbReference type="ARBA" id="ARBA00022827"/>
    </source>
</evidence>
<dbReference type="OrthoDB" id="9800167at2"/>
<feature type="binding site" evidence="8">
    <location>
        <begin position="178"/>
        <end position="185"/>
    </location>
    <ligand>
        <name>NAD(+)</name>
        <dbReference type="ChEBI" id="CHEBI:57540"/>
    </ligand>
</feature>
<dbReference type="PROSITE" id="PS00076">
    <property type="entry name" value="PYRIDINE_REDOX_1"/>
    <property type="match status" value="1"/>
</dbReference>
<evidence type="ECO:0000256" key="9">
    <source>
        <dbReference type="PIRSR" id="PIRSR000350-4"/>
    </source>
</evidence>
<keyword evidence="5 10" id="KW-0560">Oxidoreductase</keyword>
<evidence type="ECO:0000313" key="14">
    <source>
        <dbReference type="Proteomes" id="UP000295668"/>
    </source>
</evidence>
<keyword evidence="6" id="KW-1015">Disulfide bond</keyword>
<feature type="binding site" evidence="8">
    <location>
        <begin position="141"/>
        <end position="143"/>
    </location>
    <ligand>
        <name>FAD</name>
        <dbReference type="ChEBI" id="CHEBI:57692"/>
    </ligand>
</feature>
<evidence type="ECO:0000256" key="5">
    <source>
        <dbReference type="ARBA" id="ARBA00023002"/>
    </source>
</evidence>
<feature type="domain" description="FAD/NAD(P)-binding" evidence="12">
    <location>
        <begin position="6"/>
        <end position="320"/>
    </location>
</feature>
<feature type="domain" description="Pyridine nucleotide-disulphide oxidoreductase dimerisation" evidence="11">
    <location>
        <begin position="342"/>
        <end position="447"/>
    </location>
</feature>
<dbReference type="Pfam" id="PF07992">
    <property type="entry name" value="Pyr_redox_2"/>
    <property type="match status" value="1"/>
</dbReference>
<dbReference type="Pfam" id="PF02852">
    <property type="entry name" value="Pyr_redox_dim"/>
    <property type="match status" value="1"/>
</dbReference>
<dbReference type="InterPro" id="IPR004099">
    <property type="entry name" value="Pyr_nucl-diS_OxRdtase_dimer"/>
</dbReference>
<dbReference type="InterPro" id="IPR023753">
    <property type="entry name" value="FAD/NAD-binding_dom"/>
</dbReference>
<dbReference type="SUPFAM" id="SSF51905">
    <property type="entry name" value="FAD/NAD(P)-binding domain"/>
    <property type="match status" value="1"/>
</dbReference>
<evidence type="ECO:0000256" key="8">
    <source>
        <dbReference type="PIRSR" id="PIRSR000350-3"/>
    </source>
</evidence>
<evidence type="ECO:0000256" key="4">
    <source>
        <dbReference type="ARBA" id="ARBA00022857"/>
    </source>
</evidence>
<dbReference type="Proteomes" id="UP000295668">
    <property type="component" value="Unassembled WGS sequence"/>
</dbReference>
<keyword evidence="4" id="KW-0521">NADP</keyword>
<dbReference type="PANTHER" id="PTHR43014">
    <property type="entry name" value="MERCURIC REDUCTASE"/>
    <property type="match status" value="1"/>
</dbReference>
<name>A0A4R5MH34_9SPHI</name>
<organism evidence="13 14">
    <name type="scientific">Pedobacter changchengzhani</name>
    <dbReference type="NCBI Taxonomy" id="2529274"/>
    <lineage>
        <taxon>Bacteria</taxon>
        <taxon>Pseudomonadati</taxon>
        <taxon>Bacteroidota</taxon>
        <taxon>Sphingobacteriia</taxon>
        <taxon>Sphingobacteriales</taxon>
        <taxon>Sphingobacteriaceae</taxon>
        <taxon>Pedobacter</taxon>
    </lineage>
</organism>
<dbReference type="InterPro" id="IPR036188">
    <property type="entry name" value="FAD/NAD-bd_sf"/>
</dbReference>
<dbReference type="GO" id="GO:0000166">
    <property type="term" value="F:nucleotide binding"/>
    <property type="evidence" value="ECO:0007669"/>
    <property type="project" value="UniProtKB-KW"/>
</dbReference>
<evidence type="ECO:0000259" key="11">
    <source>
        <dbReference type="Pfam" id="PF02852"/>
    </source>
</evidence>
<dbReference type="AlphaFoldDB" id="A0A4R5MH34"/>
<dbReference type="InterPro" id="IPR012999">
    <property type="entry name" value="Pyr_OxRdtase_I_AS"/>
</dbReference>
<evidence type="ECO:0000259" key="12">
    <source>
        <dbReference type="Pfam" id="PF07992"/>
    </source>
</evidence>
<dbReference type="SUPFAM" id="SSF55424">
    <property type="entry name" value="FAD/NAD-linked reductases, dimerisation (C-terminal) domain"/>
    <property type="match status" value="1"/>
</dbReference>
<sequence>MEKHEFDIIVIGAGSGGLSVGLFMNQAGFKVLMVSKSDLSIGGDCLNDGCVPSKALIHVAKIVKQARDAEQFGLTLTGKVAIHKVIGYIHSKQAFIRTHEDAKWLRDQGITVALGNASFTGKNEIKVDGQLYSGKKIVIATGSKPRKFKVKGIEKVKYYDNESIFHLDNLPEKVLCIGGGPIGIEISQALSRLGSQVTIVNHGAIILEHDDLAVTSILLNQLEKENIEFLLEADVSCFTSSTEAVIKLKSGKAITHQFDAIFVAIGRELSLDTLDLAKAKIKFDKKQIVKDSYLRTTNKNVFVCGDVAGDLQFSHAAEFHARTILNNLFSPFKKKLNNKNMSWVTFTDPELATFGLSEKQLQKQHTKYRRLEKTFAEDDRAVVDHYTYGKLVLFVSQGSLFKKQKLLGGTMVAPNAGELIQELILANTSNLSVKAIFNKIYPYPVASRVNQGLITDLMSEGLTPTIKIFLRKAYQIFS</sequence>
<dbReference type="InterPro" id="IPR001100">
    <property type="entry name" value="Pyr_nuc-diS_OxRdtase"/>
</dbReference>
<feature type="binding site" evidence="8">
    <location>
        <position position="306"/>
    </location>
    <ligand>
        <name>FAD</name>
        <dbReference type="ChEBI" id="CHEBI:57692"/>
    </ligand>
</feature>
<evidence type="ECO:0000256" key="10">
    <source>
        <dbReference type="RuleBase" id="RU003691"/>
    </source>
</evidence>
<dbReference type="PIRSF" id="PIRSF000350">
    <property type="entry name" value="Mercury_reductase_MerA"/>
    <property type="match status" value="1"/>
</dbReference>
<dbReference type="InterPro" id="IPR016156">
    <property type="entry name" value="FAD/NAD-linked_Rdtase_dimer_sf"/>
</dbReference>
<dbReference type="Gene3D" id="3.30.390.30">
    <property type="match status" value="1"/>
</dbReference>
<dbReference type="Gene3D" id="3.50.50.60">
    <property type="entry name" value="FAD/NAD(P)-binding domain"/>
    <property type="match status" value="2"/>
</dbReference>
<dbReference type="GO" id="GO:0016668">
    <property type="term" value="F:oxidoreductase activity, acting on a sulfur group of donors, NAD(P) as acceptor"/>
    <property type="evidence" value="ECO:0007669"/>
    <property type="project" value="InterPro"/>
</dbReference>
<gene>
    <name evidence="13" type="ORF">EZJ43_16625</name>
</gene>
<accession>A0A4R5MH34</accession>
<comment type="cofactor">
    <cofactor evidence="8">
        <name>FAD</name>
        <dbReference type="ChEBI" id="CHEBI:57692"/>
    </cofactor>
    <text evidence="8">Binds 1 FAD per subunit.</text>
</comment>
<feature type="binding site" evidence="8">
    <location>
        <position position="266"/>
    </location>
    <ligand>
        <name>NAD(+)</name>
        <dbReference type="ChEBI" id="CHEBI:57540"/>
    </ligand>
</feature>
<dbReference type="PRINTS" id="PR00368">
    <property type="entry name" value="FADPNR"/>
</dbReference>
<evidence type="ECO:0000313" key="13">
    <source>
        <dbReference type="EMBL" id="TDG34830.1"/>
    </source>
</evidence>
<keyword evidence="14" id="KW-1185">Reference proteome</keyword>